<evidence type="ECO:0000313" key="2">
    <source>
        <dbReference type="EMBL" id="MBC5676425.1"/>
    </source>
</evidence>
<gene>
    <name evidence="2" type="ORF">H8S22_01995</name>
</gene>
<dbReference type="RefSeq" id="WP_024726540.1">
    <property type="nucleotide sequence ID" value="NZ_JACOOS010000002.1"/>
</dbReference>
<dbReference type="InterPro" id="IPR016152">
    <property type="entry name" value="PTrfase/Anion_transptr"/>
</dbReference>
<dbReference type="EMBL" id="JACOOS010000002">
    <property type="protein sequence ID" value="MBC5676425.1"/>
    <property type="molecule type" value="Genomic_DNA"/>
</dbReference>
<reference evidence="2 3" key="1">
    <citation type="submission" date="2020-08" db="EMBL/GenBank/DDBJ databases">
        <title>Genome public.</title>
        <authorList>
            <person name="Liu C."/>
            <person name="Sun Q."/>
        </authorList>
    </citation>
    <scope>NUCLEOTIDE SEQUENCE [LARGE SCALE GENOMIC DNA]</scope>
    <source>
        <strain evidence="2 3">NSJ-7</strain>
    </source>
</reference>
<dbReference type="InterPro" id="IPR002178">
    <property type="entry name" value="PTS_EIIA_type-2_dom"/>
</dbReference>
<dbReference type="PANTHER" id="PTHR47738">
    <property type="entry name" value="PTS SYSTEM FRUCTOSE-LIKE EIIA COMPONENT-RELATED"/>
    <property type="match status" value="1"/>
</dbReference>
<sequence>METLLRKDYIYDHLRAKSRDMLFEIMGGRLEKEGITKNSYVAALKEREEKYPTGLHTDGLLIAMPHTDSAHVNEACISIARLENPIPFHEMGNKKNTLDVEMVFMLALKDPEAHLKILQKIIGMFSDREVLKKLREAETAEKIYQVVYEAADL</sequence>
<feature type="domain" description="PTS EIIA type-2" evidence="1">
    <location>
        <begin position="3"/>
        <end position="150"/>
    </location>
</feature>
<organism evidence="2 3">
    <name type="scientific">Anaerostipes hominis</name>
    <name type="common">ex Liu et al. 2021</name>
    <dbReference type="NCBI Taxonomy" id="2763018"/>
    <lineage>
        <taxon>Bacteria</taxon>
        <taxon>Bacillati</taxon>
        <taxon>Bacillota</taxon>
        <taxon>Clostridia</taxon>
        <taxon>Lachnospirales</taxon>
        <taxon>Lachnospiraceae</taxon>
        <taxon>Anaerostipes</taxon>
    </lineage>
</organism>
<dbReference type="SUPFAM" id="SSF55804">
    <property type="entry name" value="Phoshotransferase/anion transport protein"/>
    <property type="match status" value="1"/>
</dbReference>
<accession>A0ABR7FMJ2</accession>
<protein>
    <submittedName>
        <fullName evidence="2">PTS sugar transporter subunit IIA</fullName>
    </submittedName>
</protein>
<evidence type="ECO:0000313" key="3">
    <source>
        <dbReference type="Proteomes" id="UP000635828"/>
    </source>
</evidence>
<name>A0ABR7FMJ2_9FIRM</name>
<keyword evidence="2" id="KW-0762">Sugar transport</keyword>
<keyword evidence="3" id="KW-1185">Reference proteome</keyword>
<dbReference type="PANTHER" id="PTHR47738:SF3">
    <property type="entry name" value="PHOSPHOTRANSFERASE SYSTEM MANNITOL_FRUCTOSE-SPECIFIC IIA DOMAIN CONTAINING PROTEIN"/>
    <property type="match status" value="1"/>
</dbReference>
<dbReference type="InterPro" id="IPR051541">
    <property type="entry name" value="PTS_SugarTrans_NitroReg"/>
</dbReference>
<dbReference type="Proteomes" id="UP000635828">
    <property type="component" value="Unassembled WGS sequence"/>
</dbReference>
<dbReference type="PROSITE" id="PS51094">
    <property type="entry name" value="PTS_EIIA_TYPE_2"/>
    <property type="match status" value="1"/>
</dbReference>
<comment type="caution">
    <text evidence="2">The sequence shown here is derived from an EMBL/GenBank/DDBJ whole genome shotgun (WGS) entry which is preliminary data.</text>
</comment>
<dbReference type="Pfam" id="PF00359">
    <property type="entry name" value="PTS_EIIA_2"/>
    <property type="match status" value="1"/>
</dbReference>
<dbReference type="Gene3D" id="3.40.930.10">
    <property type="entry name" value="Mannitol-specific EII, Chain A"/>
    <property type="match status" value="1"/>
</dbReference>
<keyword evidence="2" id="KW-0813">Transport</keyword>
<evidence type="ECO:0000259" key="1">
    <source>
        <dbReference type="PROSITE" id="PS51094"/>
    </source>
</evidence>
<dbReference type="CDD" id="cd00211">
    <property type="entry name" value="PTS_IIA_fru"/>
    <property type="match status" value="1"/>
</dbReference>
<proteinExistence type="predicted"/>